<keyword evidence="4" id="KW-0677">Repeat</keyword>
<dbReference type="Proteomes" id="UP000011863">
    <property type="component" value="Chromosome"/>
</dbReference>
<evidence type="ECO:0000256" key="6">
    <source>
        <dbReference type="ARBA" id="ARBA00022840"/>
    </source>
</evidence>
<dbReference type="Pfam" id="PF00005">
    <property type="entry name" value="ABC_tran"/>
    <property type="match status" value="2"/>
</dbReference>
<keyword evidence="7" id="KW-1278">Translocase</keyword>
<dbReference type="InterPro" id="IPR027417">
    <property type="entry name" value="P-loop_NTPase"/>
</dbReference>
<gene>
    <name evidence="10" type="ORF">YM304_01520</name>
</gene>
<proteinExistence type="predicted"/>
<feature type="domain" description="ABC transporter" evidence="9">
    <location>
        <begin position="267"/>
        <end position="511"/>
    </location>
</feature>
<dbReference type="AlphaFoldDB" id="A0A6C7E8V3"/>
<dbReference type="CDD" id="cd03215">
    <property type="entry name" value="ABC_Carb_Monos_II"/>
    <property type="match status" value="1"/>
</dbReference>
<dbReference type="SUPFAM" id="SSF52540">
    <property type="entry name" value="P-loop containing nucleoside triphosphate hydrolases"/>
    <property type="match status" value="2"/>
</dbReference>
<feature type="domain" description="ABC transporter" evidence="9">
    <location>
        <begin position="16"/>
        <end position="250"/>
    </location>
</feature>
<sequence>MTPDPGTPTDRTVPMLEMRGITKRFPGVVANDAVDLSVLPGQVHTLLGENGAGKSTLMKILYGLYQPDEGTISMNGEEIRISSPTDAIDRGIGMIHQHFMLVPTLTVAENVALGLGGRRGLADMRPVKAKLADVSERYGLHVDPDAYIWQLAVGERQRAEILKALYRDAQVLVLDEPTAVLTPPEVDDLFATLRQLTDDGRGLVFISHKLHEVMALSDEITVLRNGKVSGHTRPSDATRESLAEMMVGRPVELTRTVSSQERGQAKLVVEHLDVMGDRGQLAVEDLSIEVHEGEVVGVAGVSGNGQRELAEAIFGLRPIASGSVEIAGTRTIAPDPRRVREMGLAYVPEERMVHGAIGDFTVAENLMLCDYHRPPYTRRGMLDRTKISERCRELIRNYRVKTPGQHTPTRNLSGGNIQKVVIAREFGSGADAFVIAQPTRGVDIGAAEYIHERLLEQRSNGAAILLISEDLDEVMQLSDRIIVLLEGKIMGEVARADFDINTLGLMMSGVTAAS</sequence>
<evidence type="ECO:0000256" key="8">
    <source>
        <dbReference type="ARBA" id="ARBA00023136"/>
    </source>
</evidence>
<dbReference type="KEGG" id="aym:YM304_01520"/>
<name>A0A6C7E8V3_ILUCY</name>
<dbReference type="GO" id="GO:0016887">
    <property type="term" value="F:ATP hydrolysis activity"/>
    <property type="evidence" value="ECO:0007669"/>
    <property type="project" value="InterPro"/>
</dbReference>
<keyword evidence="8" id="KW-0472">Membrane</keyword>
<evidence type="ECO:0000256" key="7">
    <source>
        <dbReference type="ARBA" id="ARBA00022967"/>
    </source>
</evidence>
<dbReference type="Gene3D" id="3.40.50.300">
    <property type="entry name" value="P-loop containing nucleotide triphosphate hydrolases"/>
    <property type="match status" value="2"/>
</dbReference>
<evidence type="ECO:0000256" key="3">
    <source>
        <dbReference type="ARBA" id="ARBA00022475"/>
    </source>
</evidence>
<dbReference type="InterPro" id="IPR003439">
    <property type="entry name" value="ABC_transporter-like_ATP-bd"/>
</dbReference>
<protein>
    <submittedName>
        <fullName evidence="10">Putative ABC transporter ATP-binding protein</fullName>
    </submittedName>
</protein>
<comment type="subcellular location">
    <subcellularLocation>
        <location evidence="1">Cell membrane</location>
        <topology evidence="1">Peripheral membrane protein</topology>
    </subcellularLocation>
</comment>
<dbReference type="PANTHER" id="PTHR43790">
    <property type="entry name" value="CARBOHYDRATE TRANSPORT ATP-BINDING PROTEIN MG119-RELATED"/>
    <property type="match status" value="1"/>
</dbReference>
<evidence type="ECO:0000259" key="9">
    <source>
        <dbReference type="PROSITE" id="PS50893"/>
    </source>
</evidence>
<keyword evidence="11" id="KW-1185">Reference proteome</keyword>
<keyword evidence="2" id="KW-0813">Transport</keyword>
<dbReference type="InterPro" id="IPR017871">
    <property type="entry name" value="ABC_transporter-like_CS"/>
</dbReference>
<keyword evidence="5" id="KW-0547">Nucleotide-binding</keyword>
<reference evidence="10 11" key="1">
    <citation type="journal article" date="2013" name="Int. J. Syst. Evol. Microbiol.">
        <title>Ilumatobacter nonamiense sp. nov. and Ilumatobacter coccineum sp. nov., isolated from seashore sand.</title>
        <authorList>
            <person name="Matsumoto A."/>
            <person name="Kasai H."/>
            <person name="Matsuo Y."/>
            <person name="Shizuri Y."/>
            <person name="Ichikawa N."/>
            <person name="Fujita N."/>
            <person name="Omura S."/>
            <person name="Takahashi Y."/>
        </authorList>
    </citation>
    <scope>NUCLEOTIDE SEQUENCE [LARGE SCALE GENOMIC DNA]</scope>
    <source>
        <strain evidence="11">NBRC 103263 / KCTC 29153 / YM16-304</strain>
    </source>
</reference>
<dbReference type="InterPro" id="IPR050107">
    <property type="entry name" value="ABC_carbohydrate_import_ATPase"/>
</dbReference>
<evidence type="ECO:0000256" key="2">
    <source>
        <dbReference type="ARBA" id="ARBA00022448"/>
    </source>
</evidence>
<keyword evidence="6 10" id="KW-0067">ATP-binding</keyword>
<evidence type="ECO:0000313" key="11">
    <source>
        <dbReference type="Proteomes" id="UP000011863"/>
    </source>
</evidence>
<dbReference type="EMBL" id="AP012057">
    <property type="protein sequence ID" value="BAN00466.1"/>
    <property type="molecule type" value="Genomic_DNA"/>
</dbReference>
<evidence type="ECO:0000256" key="4">
    <source>
        <dbReference type="ARBA" id="ARBA00022737"/>
    </source>
</evidence>
<dbReference type="RefSeq" id="WP_015439714.1">
    <property type="nucleotide sequence ID" value="NC_020520.1"/>
</dbReference>
<dbReference type="SMART" id="SM00382">
    <property type="entry name" value="AAA"/>
    <property type="match status" value="1"/>
</dbReference>
<dbReference type="CDD" id="cd03216">
    <property type="entry name" value="ABC_Carb_Monos_I"/>
    <property type="match status" value="1"/>
</dbReference>
<organism evidence="10 11">
    <name type="scientific">Ilumatobacter coccineus (strain NBRC 103263 / KCTC 29153 / YM16-304)</name>
    <dbReference type="NCBI Taxonomy" id="1313172"/>
    <lineage>
        <taxon>Bacteria</taxon>
        <taxon>Bacillati</taxon>
        <taxon>Actinomycetota</taxon>
        <taxon>Acidimicrobiia</taxon>
        <taxon>Acidimicrobiales</taxon>
        <taxon>Ilumatobacteraceae</taxon>
        <taxon>Ilumatobacter</taxon>
    </lineage>
</organism>
<dbReference type="GO" id="GO:0005524">
    <property type="term" value="F:ATP binding"/>
    <property type="evidence" value="ECO:0007669"/>
    <property type="project" value="UniProtKB-KW"/>
</dbReference>
<dbReference type="PROSITE" id="PS50893">
    <property type="entry name" value="ABC_TRANSPORTER_2"/>
    <property type="match status" value="2"/>
</dbReference>
<accession>A0A6C7E8V3</accession>
<dbReference type="InterPro" id="IPR003593">
    <property type="entry name" value="AAA+_ATPase"/>
</dbReference>
<dbReference type="GO" id="GO:0005886">
    <property type="term" value="C:plasma membrane"/>
    <property type="evidence" value="ECO:0007669"/>
    <property type="project" value="UniProtKB-SubCell"/>
</dbReference>
<dbReference type="PANTHER" id="PTHR43790:SF4">
    <property type="entry name" value="GUANOSINE IMPORT ATP-BINDING PROTEIN NUPO"/>
    <property type="match status" value="1"/>
</dbReference>
<evidence type="ECO:0000256" key="5">
    <source>
        <dbReference type="ARBA" id="ARBA00022741"/>
    </source>
</evidence>
<evidence type="ECO:0000313" key="10">
    <source>
        <dbReference type="EMBL" id="BAN00466.1"/>
    </source>
</evidence>
<keyword evidence="3" id="KW-1003">Cell membrane</keyword>
<evidence type="ECO:0000256" key="1">
    <source>
        <dbReference type="ARBA" id="ARBA00004202"/>
    </source>
</evidence>
<dbReference type="FunFam" id="3.40.50.300:FF:000127">
    <property type="entry name" value="Ribose import ATP-binding protein RbsA"/>
    <property type="match status" value="1"/>
</dbReference>
<dbReference type="PROSITE" id="PS00211">
    <property type="entry name" value="ABC_TRANSPORTER_1"/>
    <property type="match status" value="2"/>
</dbReference>